<dbReference type="EMBL" id="CP003382">
    <property type="protein sequence ID" value="AFZ67535.1"/>
    <property type="molecule type" value="Genomic_DNA"/>
</dbReference>
<keyword evidence="1" id="KW-0812">Transmembrane</keyword>
<reference evidence="3" key="1">
    <citation type="submission" date="2012-03" db="EMBL/GenBank/DDBJ databases">
        <title>Complete sequence of chromosome of Deinococcus peraridilitoris DSM 19664.</title>
        <authorList>
            <person name="Lucas S."/>
            <person name="Copeland A."/>
            <person name="Lapidus A."/>
            <person name="Glavina del Rio T."/>
            <person name="Dalin E."/>
            <person name="Tice H."/>
            <person name="Bruce D."/>
            <person name="Goodwin L."/>
            <person name="Pitluck S."/>
            <person name="Peters L."/>
            <person name="Mikhailova N."/>
            <person name="Lu M."/>
            <person name="Kyrpides N."/>
            <person name="Mavromatis K."/>
            <person name="Ivanova N."/>
            <person name="Brettin T."/>
            <person name="Detter J.C."/>
            <person name="Han C."/>
            <person name="Larimer F."/>
            <person name="Land M."/>
            <person name="Hauser L."/>
            <person name="Markowitz V."/>
            <person name="Cheng J.-F."/>
            <person name="Hugenholtz P."/>
            <person name="Woyke T."/>
            <person name="Wu D."/>
            <person name="Pukall R."/>
            <person name="Steenblock K."/>
            <person name="Brambilla E."/>
            <person name="Klenk H.-P."/>
            <person name="Eisen J.A."/>
        </authorList>
    </citation>
    <scope>NUCLEOTIDE SEQUENCE [LARGE SCALE GENOMIC DNA]</scope>
    <source>
        <strain evidence="3">DSM 19664 / LMG 22246 / CIP 109416 / KR-200</strain>
    </source>
</reference>
<dbReference type="AlphaFoldDB" id="L0A3F0"/>
<dbReference type="HOGENOM" id="CLU_1841837_0_0_0"/>
<accession>L0A3F0</accession>
<organism evidence="2 3">
    <name type="scientific">Deinococcus peraridilitoris (strain DSM 19664 / LMG 22246 / CIP 109416 / KR-200)</name>
    <dbReference type="NCBI Taxonomy" id="937777"/>
    <lineage>
        <taxon>Bacteria</taxon>
        <taxon>Thermotogati</taxon>
        <taxon>Deinococcota</taxon>
        <taxon>Deinococci</taxon>
        <taxon>Deinococcales</taxon>
        <taxon>Deinococcaceae</taxon>
        <taxon>Deinococcus</taxon>
    </lineage>
</organism>
<evidence type="ECO:0000256" key="1">
    <source>
        <dbReference type="SAM" id="Phobius"/>
    </source>
</evidence>
<evidence type="ECO:0000313" key="2">
    <source>
        <dbReference type="EMBL" id="AFZ67535.1"/>
    </source>
</evidence>
<name>L0A3F0_DEIPD</name>
<sequence length="139" mass="15143">MLWLLALYAALSVYSGVAAAWRQDWWLAASHAFRVVLIALVFWESRSGNVPIPLAWRAWLVGLRSKVQFELRTPGALQKWGFGVMIALIVLAIGLPAALANFVVSALAFLLLFGSIAALPGPRRSSRGPRPKAPRGPLN</sequence>
<dbReference type="PATRIC" id="fig|937777.3.peg.2048"/>
<gene>
    <name evidence="2" type="ordered locus">Deipe_2038</name>
</gene>
<dbReference type="KEGG" id="dpd:Deipe_2038"/>
<keyword evidence="1" id="KW-0472">Membrane</keyword>
<keyword evidence="3" id="KW-1185">Reference proteome</keyword>
<protein>
    <submittedName>
        <fullName evidence="2">Uncharacterized protein</fullName>
    </submittedName>
</protein>
<evidence type="ECO:0000313" key="3">
    <source>
        <dbReference type="Proteomes" id="UP000010467"/>
    </source>
</evidence>
<feature type="transmembrane region" description="Helical" evidence="1">
    <location>
        <begin position="80"/>
        <end position="98"/>
    </location>
</feature>
<dbReference type="Proteomes" id="UP000010467">
    <property type="component" value="Chromosome"/>
</dbReference>
<proteinExistence type="predicted"/>
<keyword evidence="1" id="KW-1133">Transmembrane helix</keyword>